<dbReference type="SUPFAM" id="SSF56003">
    <property type="entry name" value="Molybdenum cofactor-binding domain"/>
    <property type="match status" value="1"/>
</dbReference>
<dbReference type="AlphaFoldDB" id="A0A7Y6UN66"/>
<protein>
    <submittedName>
        <fullName evidence="2">Xanthine dehydrogenase family protein molybdopterin-binding subunit</fullName>
    </submittedName>
</protein>
<evidence type="ECO:0000313" key="2">
    <source>
        <dbReference type="EMBL" id="NVD39960.1"/>
    </source>
</evidence>
<dbReference type="PANTHER" id="PTHR11908">
    <property type="entry name" value="XANTHINE DEHYDROGENASE"/>
    <property type="match status" value="1"/>
</dbReference>
<gene>
    <name evidence="2" type="ORF">HT585_13925</name>
</gene>
<reference evidence="2 3" key="1">
    <citation type="submission" date="2020-06" db="EMBL/GenBank/DDBJ databases">
        <authorList>
            <person name="Grouzdev D.S."/>
        </authorList>
    </citation>
    <scope>NUCLEOTIDE SEQUENCE [LARGE SCALE GENOMIC DNA]</scope>
    <source>
        <strain evidence="2 3">HO-A22</strain>
    </source>
</reference>
<comment type="caution">
    <text evidence="2">The sequence shown here is derived from an EMBL/GenBank/DDBJ whole genome shotgun (WGS) entry which is preliminary data.</text>
</comment>
<feature type="domain" description="Aldehyde oxidase/xanthine dehydrogenase a/b hammerhead" evidence="1">
    <location>
        <begin position="29"/>
        <end position="141"/>
    </location>
</feature>
<dbReference type="InterPro" id="IPR008274">
    <property type="entry name" value="AldOxase/xan_DH_MoCoBD1"/>
</dbReference>
<dbReference type="InterPro" id="IPR046867">
    <property type="entry name" value="AldOxase/xan_DH_MoCoBD2"/>
</dbReference>
<dbReference type="InterPro" id="IPR016208">
    <property type="entry name" value="Ald_Oxase/xanthine_DH-like"/>
</dbReference>
<evidence type="ECO:0000313" key="3">
    <source>
        <dbReference type="Proteomes" id="UP000520198"/>
    </source>
</evidence>
<dbReference type="Proteomes" id="UP000520198">
    <property type="component" value="Unassembled WGS sequence"/>
</dbReference>
<dbReference type="SUPFAM" id="SSF54665">
    <property type="entry name" value="CO dehydrogenase molybdoprotein N-domain-like"/>
    <property type="match status" value="1"/>
</dbReference>
<dbReference type="InterPro" id="IPR036856">
    <property type="entry name" value="Ald_Oxase/Xan_DH_a/b_sf"/>
</dbReference>
<dbReference type="GO" id="GO:0016491">
    <property type="term" value="F:oxidoreductase activity"/>
    <property type="evidence" value="ECO:0007669"/>
    <property type="project" value="InterPro"/>
</dbReference>
<dbReference type="Pfam" id="PF02738">
    <property type="entry name" value="MoCoBD_1"/>
    <property type="match status" value="1"/>
</dbReference>
<dbReference type="Gene3D" id="3.90.1170.50">
    <property type="entry name" value="Aldehyde oxidase/xanthine dehydrogenase, a/b hammerhead"/>
    <property type="match status" value="1"/>
</dbReference>
<proteinExistence type="predicted"/>
<dbReference type="Pfam" id="PF01315">
    <property type="entry name" value="Ald_Xan_dh_C"/>
    <property type="match status" value="1"/>
</dbReference>
<dbReference type="SMART" id="SM01008">
    <property type="entry name" value="Ald_Xan_dh_C"/>
    <property type="match status" value="1"/>
</dbReference>
<dbReference type="RefSeq" id="WP_176353506.1">
    <property type="nucleotide sequence ID" value="NZ_JABWDU010000003.1"/>
</dbReference>
<name>A0A7Y6UN66_9HYPH</name>
<dbReference type="Pfam" id="PF20256">
    <property type="entry name" value="MoCoBD_2"/>
    <property type="match status" value="1"/>
</dbReference>
<organism evidence="2 3">
    <name type="scientific">Ensifer oleiphilus</name>
    <dbReference type="NCBI Taxonomy" id="2742698"/>
    <lineage>
        <taxon>Bacteria</taxon>
        <taxon>Pseudomonadati</taxon>
        <taxon>Pseudomonadota</taxon>
        <taxon>Alphaproteobacteria</taxon>
        <taxon>Hyphomicrobiales</taxon>
        <taxon>Rhizobiaceae</taxon>
        <taxon>Sinorhizobium/Ensifer group</taxon>
        <taxon>Ensifer</taxon>
    </lineage>
</organism>
<evidence type="ECO:0000259" key="1">
    <source>
        <dbReference type="SMART" id="SM01008"/>
    </source>
</evidence>
<dbReference type="PANTHER" id="PTHR11908:SF157">
    <property type="entry name" value="XANTHINE DEHYDROGENASE SUBUNIT D-RELATED"/>
    <property type="match status" value="1"/>
</dbReference>
<dbReference type="InterPro" id="IPR037165">
    <property type="entry name" value="AldOxase/xan_DH_Mopterin-bd_sf"/>
</dbReference>
<accession>A0A7Y6UN66</accession>
<sequence>MNMTTPIEKRDFKIVGKSVRRDDVLEKVTGEAQYTGDIKLPGMLHGKIKRAAIAHARIKAIDVSKALAYPGVKAVLTHENVPRVLHYGSPHPRSASCTKDQYILDDKVRFWGEGIAAVAAISEEIADEALDLIEVEYEALPAVFEPEDAAQPGAPLIHDVGPGGNLVLDPVRVNRGDVEAGFAEADFVLEGTFAGGRPHPAYMEPNVCIADWDGSNKLTFWTSTQTSFMVRGILAEVLGLPLTKVRVLVDHMGGGFGAKQDLFQHEFLCALLAKETRRPVKMEFTRHETFVAGRSRHPCRIWLKQGFKNDGTLVARDMKLVYDSGAYGSHGPGVTIVGTTAATSLYRCENVRLEGRCVYTNTPINGAFRGYGVVQSYYALDIQMDEAAERLGMDPAELKLKNVVRAGDIAPSGHPIIGHGLEICLKHGIDVLDWKTLRGRDRTPDPKRPHIRKGWGIGCEMHGSSAYPGIKEQGNATVKINEDGTVTLLTGAAGLGTGAHTALAQIVAEELGVRFEDVGVIHGDTDVVPWDIGAFASHTTYLVGTAAKMAAGKVRAAVLERAAMKLQVSPAEVDLSEGKVFVIAEPDRAMTVSEAMGPSRGIPAANIVANGTYEPTKSYSFAAHFTEVDVDIETGIVEVKRVVPVHDVGRVIHPIAAQGQIEGGIQQGIGHTLTEDYVIDKKTGRSLNAGLVDYKMPLSMDMPDIETIILEAAPDPGGPWGAKGVGEDPIIAIGPSIANAIHDAIGIRFHHYPITPEDVLKALREKGA</sequence>
<dbReference type="GO" id="GO:0005506">
    <property type="term" value="F:iron ion binding"/>
    <property type="evidence" value="ECO:0007669"/>
    <property type="project" value="InterPro"/>
</dbReference>
<dbReference type="InterPro" id="IPR000674">
    <property type="entry name" value="Ald_Oxase/Xan_DH_a/b"/>
</dbReference>
<dbReference type="EMBL" id="JABWDU010000003">
    <property type="protein sequence ID" value="NVD39960.1"/>
    <property type="molecule type" value="Genomic_DNA"/>
</dbReference>
<dbReference type="Gene3D" id="3.30.365.10">
    <property type="entry name" value="Aldehyde oxidase/xanthine dehydrogenase, molybdopterin binding domain"/>
    <property type="match status" value="4"/>
</dbReference>
<keyword evidence="3" id="KW-1185">Reference proteome</keyword>